<dbReference type="SUPFAM" id="SSF55486">
    <property type="entry name" value="Metalloproteases ('zincins'), catalytic domain"/>
    <property type="match status" value="1"/>
</dbReference>
<dbReference type="InterPro" id="IPR024079">
    <property type="entry name" value="MetalloPept_cat_dom_sf"/>
</dbReference>
<dbReference type="EMBL" id="JASJOS010000003">
    <property type="protein sequence ID" value="MDJ1480504.1"/>
    <property type="molecule type" value="Genomic_DNA"/>
</dbReference>
<dbReference type="CDD" id="cd04276">
    <property type="entry name" value="ZnMc_MMP_like_2"/>
    <property type="match status" value="1"/>
</dbReference>
<dbReference type="InterPro" id="IPR032534">
    <property type="entry name" value="EcxA_zinc-bd"/>
</dbReference>
<dbReference type="GO" id="GO:0008237">
    <property type="term" value="F:metallopeptidase activity"/>
    <property type="evidence" value="ECO:0007669"/>
    <property type="project" value="UniProtKB-KW"/>
</dbReference>
<gene>
    <name evidence="4" type="ORF">QNI16_08410</name>
</gene>
<comment type="caution">
    <text evidence="4">The sequence shown here is derived from an EMBL/GenBank/DDBJ whole genome shotgun (WGS) entry which is preliminary data.</text>
</comment>
<sequence length="850" mass="96567">MSFTKVKVYAFFLLCTILWIQPAAGQKRKKQKEASTTPPSVSVTERKTGPKAYKDVITVKAQTSKGLFTVHKVDDKYYFEIPDSLFNRDFMTITRISKTATDLGYGGEQANRQVLRWEKGPENKIFLRVPLFINVSTDTIQPISQAVKNSNMDPLAAAFDIRAIRKDTSVVIDVTDFFKMDNQIFSLTPMAKQMYKITALQTDRSYIESIRSFPINTEVRTIKTFGVTPPTPSMGPSPSPIPSVNLPGGSAAGVITLELNTSMILLPKVPMKKRLFDPRVGFFANGYTVYDDASQRTDRQTFAVRWRLEAKNTADIEKQKQGQLIEPKKPIIFYIDPATPTKWRKYLKQGVEDWQAAFEKAGWKNAILAKDFPAGDTASLEDARYSVIRYFASGIENAYGPNVHDPRSGEIIESHIGWYHNVMNLLRKWYMIQGAAVDARARKPKFDDELMGELIRFVSSHEVGHTLGLRHNFGASSATPVEKLRDKAFIAKNGHTSSIMDYARFNYVAQPEDGITDLFPRIGDYDMWAIEWGYKPIYETKSEEEDKVALNKLYKDKAEKNRRLYFLTETNAYDPRAQSEDLSDNSMTASDYGIKNLKRIVPNLVNWTKEEAETYESLTEIYNEVVGQYRRYIGHVTKNVGGIYETPKTFDQEGVVYETTPKAIQKQAVTWLNKQVFETPTWLLDPQVLSRIRPDQGVEALRVIHETTINNLFDNNRLQRLIETSVSNTNAYALDELFTDVQKGIWSELASRKPIDNFRRNLQKIYVEKMNAIINPPSGPSMAGMSFSFPNTVASPTPDVRKSDIISMARGSLTELRTQIKAAIPGTTDKMSRYHLQDVLTRIDRALDPK</sequence>
<evidence type="ECO:0000313" key="5">
    <source>
        <dbReference type="Proteomes" id="UP001241110"/>
    </source>
</evidence>
<evidence type="ECO:0000259" key="1">
    <source>
        <dbReference type="Pfam" id="PF16313"/>
    </source>
</evidence>
<protein>
    <submittedName>
        <fullName evidence="4">Zinc-dependent metalloprotease</fullName>
    </submittedName>
</protein>
<dbReference type="Proteomes" id="UP001241110">
    <property type="component" value="Unassembled WGS sequence"/>
</dbReference>
<dbReference type="Pfam" id="PF16313">
    <property type="entry name" value="DUF4953"/>
    <property type="match status" value="1"/>
</dbReference>
<evidence type="ECO:0000259" key="3">
    <source>
        <dbReference type="Pfam" id="PF17162"/>
    </source>
</evidence>
<dbReference type="Pfam" id="PF17148">
    <property type="entry name" value="DUF5117"/>
    <property type="match status" value="1"/>
</dbReference>
<dbReference type="InterPro" id="IPR034032">
    <property type="entry name" value="Zn_MMP-like_bac"/>
</dbReference>
<evidence type="ECO:0000259" key="2">
    <source>
        <dbReference type="Pfam" id="PF17148"/>
    </source>
</evidence>
<keyword evidence="4" id="KW-0482">Metalloprotease</keyword>
<feature type="domain" description="DUF5118" evidence="3">
    <location>
        <begin position="50"/>
        <end position="99"/>
    </location>
</feature>
<evidence type="ECO:0000313" key="4">
    <source>
        <dbReference type="EMBL" id="MDJ1480504.1"/>
    </source>
</evidence>
<dbReference type="Gene3D" id="3.40.390.10">
    <property type="entry name" value="Collagenase (Catalytic Domain)"/>
    <property type="match status" value="1"/>
</dbReference>
<dbReference type="RefSeq" id="WP_313977228.1">
    <property type="nucleotide sequence ID" value="NZ_JASJOS010000003.1"/>
</dbReference>
<proteinExistence type="predicted"/>
<keyword evidence="4" id="KW-0378">Hydrolase</keyword>
<dbReference type="AlphaFoldDB" id="A0AAE3QPH6"/>
<name>A0AAE3QPH6_9BACT</name>
<dbReference type="InterPro" id="IPR033413">
    <property type="entry name" value="DUF5117"/>
</dbReference>
<dbReference type="PANTHER" id="PTHR38478:SF1">
    <property type="entry name" value="ZINC DEPENDENT METALLOPROTEASE DOMAIN LIPOPROTEIN"/>
    <property type="match status" value="1"/>
</dbReference>
<feature type="domain" description="DUF5117" evidence="2">
    <location>
        <begin position="107"/>
        <end position="311"/>
    </location>
</feature>
<dbReference type="PANTHER" id="PTHR38478">
    <property type="entry name" value="PEPTIDASE M1A AND M12B"/>
    <property type="match status" value="1"/>
</dbReference>
<feature type="domain" description="EcxA zinc-binding" evidence="1">
    <location>
        <begin position="444"/>
        <end position="750"/>
    </location>
</feature>
<keyword evidence="4" id="KW-0645">Protease</keyword>
<reference evidence="4" key="1">
    <citation type="submission" date="2023-05" db="EMBL/GenBank/DDBJ databases">
        <authorList>
            <person name="Zhang X."/>
        </authorList>
    </citation>
    <scope>NUCLEOTIDE SEQUENCE</scope>
    <source>
        <strain evidence="4">YF14B1</strain>
    </source>
</reference>
<accession>A0AAE3QPH6</accession>
<dbReference type="InterPro" id="IPR033428">
    <property type="entry name" value="DUF5118"/>
</dbReference>
<organism evidence="4 5">
    <name type="scientific">Xanthocytophaga flava</name>
    <dbReference type="NCBI Taxonomy" id="3048013"/>
    <lineage>
        <taxon>Bacteria</taxon>
        <taxon>Pseudomonadati</taxon>
        <taxon>Bacteroidota</taxon>
        <taxon>Cytophagia</taxon>
        <taxon>Cytophagales</taxon>
        <taxon>Rhodocytophagaceae</taxon>
        <taxon>Xanthocytophaga</taxon>
    </lineage>
</organism>
<dbReference type="Pfam" id="PF17162">
    <property type="entry name" value="DUF5118"/>
    <property type="match status" value="1"/>
</dbReference>